<sequence>MAVIAAHLAWQAWRIDLQRPELNFRLFLSNILTCVLLACTALAGTW</sequence>
<name>A0ABX6MLM0_9HYPH</name>
<proteinExistence type="predicted"/>
<evidence type="ECO:0000313" key="2">
    <source>
        <dbReference type="EMBL" id="QJF00255.1"/>
    </source>
</evidence>
<keyword evidence="1" id="KW-0812">Transmembrane</keyword>
<protein>
    <submittedName>
        <fullName evidence="2">Uncharacterized protein</fullName>
    </submittedName>
</protein>
<reference evidence="2 3" key="1">
    <citation type="submission" date="2020-04" db="EMBL/GenBank/DDBJ databases">
        <title>Mesorhizobium japonicum R7A epigenetic regulation of quorum sensing and ICE transfer.</title>
        <authorList>
            <person name="Ramsay J.P."/>
            <person name="Colombi E."/>
            <person name="Perry B.J."/>
            <person name="Staltari A."/>
        </authorList>
    </citation>
    <scope>NUCLEOTIDE SEQUENCE [LARGE SCALE GENOMIC DNA]</scope>
    <source>
        <strain evidence="2 3">R7A</strain>
    </source>
</reference>
<keyword evidence="1" id="KW-1133">Transmembrane helix</keyword>
<dbReference type="Proteomes" id="UP000500892">
    <property type="component" value="Chromosome"/>
</dbReference>
<evidence type="ECO:0000313" key="3">
    <source>
        <dbReference type="Proteomes" id="UP000500892"/>
    </source>
</evidence>
<keyword evidence="3" id="KW-1185">Reference proteome</keyword>
<keyword evidence="1" id="KW-0472">Membrane</keyword>
<evidence type="ECO:0000256" key="1">
    <source>
        <dbReference type="SAM" id="Phobius"/>
    </source>
</evidence>
<dbReference type="EMBL" id="CP051772">
    <property type="protein sequence ID" value="QJF00255.1"/>
    <property type="molecule type" value="Genomic_DNA"/>
</dbReference>
<accession>A0ABX6MLM0</accession>
<gene>
    <name evidence="2" type="ORF">R7A2020_04605</name>
</gene>
<organism evidence="2 3">
    <name type="scientific">Mesorhizobium japonicum R7A</name>
    <dbReference type="NCBI Taxonomy" id="935547"/>
    <lineage>
        <taxon>Bacteria</taxon>
        <taxon>Pseudomonadati</taxon>
        <taxon>Pseudomonadota</taxon>
        <taxon>Alphaproteobacteria</taxon>
        <taxon>Hyphomicrobiales</taxon>
        <taxon>Phyllobacteriaceae</taxon>
        <taxon>Mesorhizobium</taxon>
    </lineage>
</organism>
<feature type="transmembrane region" description="Helical" evidence="1">
    <location>
        <begin position="24"/>
        <end position="44"/>
    </location>
</feature>